<dbReference type="InterPro" id="IPR027788">
    <property type="entry name" value="Alpha/beta-hydrolase_N_dom"/>
</dbReference>
<dbReference type="AlphaFoldDB" id="A0A0G3G590"/>
<feature type="transmembrane region" description="Helical" evidence="1">
    <location>
        <begin position="132"/>
        <end position="154"/>
    </location>
</feature>
<evidence type="ECO:0000313" key="5">
    <source>
        <dbReference type="Proteomes" id="UP000064201"/>
    </source>
</evidence>
<dbReference type="ESTHER" id="9gamm-a0a0g3g590">
    <property type="family name" value="Abhydrolase_9"/>
</dbReference>
<keyword evidence="1" id="KW-1133">Transmembrane helix</keyword>
<feature type="transmembrane region" description="Helical" evidence="1">
    <location>
        <begin position="56"/>
        <end position="80"/>
    </location>
</feature>
<dbReference type="Pfam" id="PF15420">
    <property type="entry name" value="Abhydrolase_9_N"/>
    <property type="match status" value="1"/>
</dbReference>
<dbReference type="EMBL" id="CP011367">
    <property type="protein sequence ID" value="AKJ94036.1"/>
    <property type="molecule type" value="Genomic_DNA"/>
</dbReference>
<dbReference type="InterPro" id="IPR012037">
    <property type="entry name" value="Alpha/beta-hydrolase_fam"/>
</dbReference>
<accession>A0A0G3G590</accession>
<dbReference type="PATRIC" id="fig|106634.4.peg.209"/>
<protein>
    <submittedName>
        <fullName evidence="4">Membrane protein</fullName>
    </submittedName>
</protein>
<proteinExistence type="predicted"/>
<dbReference type="OrthoDB" id="4397445at2"/>
<sequence length="561" mass="62372">MSVVGRLQTRLRAFIWPAWATRILGTLSIPGLILATLFFAASLTPSLIPRTDDVQGILSGVSLAAGYGLGVFFHWLWSYLELPELGERTHNTLVVIAGGGAVLIVLIFLWQATEWQNSIRALMEQEPVDGGFPIRLGLIAAAVFIATLAVARLFQLLVRFLARHLRRFIPRRLSNVIGVLVAAGVFWAVIDGVILEYSLRAADRSFQQFDVREHPGAEQPGATFRTGSPASLISWDEGLGRQGQRFIDQAPDAAAISDFTGDGALDPIRVYVGLNAAETIEERARLALQEMLRVNAFDRSVLVLATPTGRGWVDNRAIQPVEYLHGGDVSTVAVQYSYLPSWLSLMAESQYGHETAQAVFAEIYGYWKQLPPDARPDLYLYGLSLGALNSERAADLYDVIGDPFSGALWAGPPFRSETWRDIKRQRQPDSPAWLPRFRDSSVVRFTNQGNHLDIPGAEWGPMRIVYLQYASDPVTFFEPQALYRQPEWMQAPRGPDVSPDLTWYPVITMLQLAVDVAIGDAAPRGYGHVYATEHYIDAWQAVTNADRSADEIEWLKRHLAD</sequence>
<name>A0A0G3G590_9GAMM</name>
<evidence type="ECO:0000256" key="1">
    <source>
        <dbReference type="SAM" id="Phobius"/>
    </source>
</evidence>
<dbReference type="Pfam" id="PF10081">
    <property type="entry name" value="Abhydrolase_9"/>
    <property type="match status" value="1"/>
</dbReference>
<keyword evidence="1" id="KW-0472">Membrane</keyword>
<keyword evidence="5" id="KW-1185">Reference proteome</keyword>
<reference evidence="4 5" key="1">
    <citation type="submission" date="2015-04" db="EMBL/GenBank/DDBJ databases">
        <title>Complete Sequence for the Genome of the Thioalkalivibrio versutus D301.</title>
        <authorList>
            <person name="Mu T."/>
            <person name="Zhou J."/>
            <person name="Xu X."/>
        </authorList>
    </citation>
    <scope>NUCLEOTIDE SEQUENCE [LARGE SCALE GENOMIC DNA]</scope>
    <source>
        <strain evidence="4 5">D301</strain>
    </source>
</reference>
<feature type="transmembrane region" description="Helical" evidence="1">
    <location>
        <begin position="175"/>
        <end position="195"/>
    </location>
</feature>
<organism evidence="4 5">
    <name type="scientific">Thioalkalivibrio versutus</name>
    <dbReference type="NCBI Taxonomy" id="106634"/>
    <lineage>
        <taxon>Bacteria</taxon>
        <taxon>Pseudomonadati</taxon>
        <taxon>Pseudomonadota</taxon>
        <taxon>Gammaproteobacteria</taxon>
        <taxon>Chromatiales</taxon>
        <taxon>Ectothiorhodospiraceae</taxon>
        <taxon>Thioalkalivibrio</taxon>
    </lineage>
</organism>
<feature type="transmembrane region" description="Helical" evidence="1">
    <location>
        <begin position="92"/>
        <end position="112"/>
    </location>
</feature>
<dbReference type="RefSeq" id="WP_019563386.1">
    <property type="nucleotide sequence ID" value="NZ_CP011367.1"/>
</dbReference>
<evidence type="ECO:0000259" key="3">
    <source>
        <dbReference type="Pfam" id="PF15420"/>
    </source>
</evidence>
<dbReference type="PIRSF" id="PIRSF007542">
    <property type="entry name" value="UCP007542"/>
    <property type="match status" value="1"/>
</dbReference>
<keyword evidence="1" id="KW-0812">Transmembrane</keyword>
<dbReference type="KEGG" id="tvr:TVD_01025"/>
<feature type="domain" description="Alpha/beta-hydrolase N-terminal" evidence="3">
    <location>
        <begin position="43"/>
        <end position="251"/>
    </location>
</feature>
<dbReference type="InterPro" id="IPR027787">
    <property type="entry name" value="Alpha/beta-hydrolase_catalytic"/>
</dbReference>
<gene>
    <name evidence="4" type="ORF">TVD_01025</name>
</gene>
<dbReference type="Proteomes" id="UP000064201">
    <property type="component" value="Chromosome"/>
</dbReference>
<evidence type="ECO:0000313" key="4">
    <source>
        <dbReference type="EMBL" id="AKJ94036.1"/>
    </source>
</evidence>
<feature type="transmembrane region" description="Helical" evidence="1">
    <location>
        <begin position="21"/>
        <end position="44"/>
    </location>
</feature>
<feature type="domain" description="Alpha/beta-hydrolase catalytic" evidence="2">
    <location>
        <begin position="268"/>
        <end position="548"/>
    </location>
</feature>
<evidence type="ECO:0000259" key="2">
    <source>
        <dbReference type="Pfam" id="PF10081"/>
    </source>
</evidence>